<evidence type="ECO:0000256" key="7">
    <source>
        <dbReference type="ARBA" id="ARBA00023204"/>
    </source>
</evidence>
<comment type="similarity">
    <text evidence="3">Belongs to the BLM10 family.</text>
</comment>
<dbReference type="EMBL" id="CAJNOJ010000124">
    <property type="protein sequence ID" value="CAF1159383.1"/>
    <property type="molecule type" value="Genomic_DNA"/>
</dbReference>
<dbReference type="GO" id="GO:0070628">
    <property type="term" value="F:proteasome binding"/>
    <property type="evidence" value="ECO:0007669"/>
    <property type="project" value="InterPro"/>
</dbReference>
<dbReference type="InterPro" id="IPR035309">
    <property type="entry name" value="PSME4"/>
</dbReference>
<dbReference type="Pfam" id="PF16507">
    <property type="entry name" value="HEAT_PSME4_mid"/>
    <property type="match status" value="1"/>
</dbReference>
<evidence type="ECO:0000259" key="10">
    <source>
        <dbReference type="Pfam" id="PF16507"/>
    </source>
</evidence>
<dbReference type="GO" id="GO:0005829">
    <property type="term" value="C:cytosol"/>
    <property type="evidence" value="ECO:0007669"/>
    <property type="project" value="TreeGrafter"/>
</dbReference>
<dbReference type="InterPro" id="IPR011989">
    <property type="entry name" value="ARM-like"/>
</dbReference>
<evidence type="ECO:0000259" key="11">
    <source>
        <dbReference type="Pfam" id="PF23096"/>
    </source>
</evidence>
<feature type="domain" description="Proteasome activator Blm10 middle HEAT repeats region" evidence="10">
    <location>
        <begin position="314"/>
        <end position="776"/>
    </location>
</feature>
<evidence type="ECO:0000256" key="1">
    <source>
        <dbReference type="ARBA" id="ARBA00004324"/>
    </source>
</evidence>
<dbReference type="InterPro" id="IPR055455">
    <property type="entry name" value="HEAT_PSME4"/>
</dbReference>
<dbReference type="InterPro" id="IPR021843">
    <property type="entry name" value="PSME4_C"/>
</dbReference>
<accession>A0A814TGP3</accession>
<evidence type="ECO:0000256" key="5">
    <source>
        <dbReference type="ARBA" id="ARBA00022737"/>
    </source>
</evidence>
<dbReference type="SUPFAM" id="SSF48371">
    <property type="entry name" value="ARM repeat"/>
    <property type="match status" value="2"/>
</dbReference>
<dbReference type="InterPro" id="IPR032430">
    <property type="entry name" value="Blm10_mid"/>
</dbReference>
<dbReference type="GO" id="GO:0016504">
    <property type="term" value="F:peptidase activator activity"/>
    <property type="evidence" value="ECO:0007669"/>
    <property type="project" value="InterPro"/>
</dbReference>
<evidence type="ECO:0000259" key="9">
    <source>
        <dbReference type="Pfam" id="PF11919"/>
    </source>
</evidence>
<feature type="domain" description="Proteasome activator complex subunit 4-like HEAT repeat-like" evidence="11">
    <location>
        <begin position="1149"/>
        <end position="1428"/>
    </location>
</feature>
<proteinExistence type="inferred from homology"/>
<dbReference type="GO" id="GO:0010499">
    <property type="term" value="P:proteasomal ubiquitin-independent protein catabolic process"/>
    <property type="evidence" value="ECO:0007669"/>
    <property type="project" value="TreeGrafter"/>
</dbReference>
<keyword evidence="7" id="KW-0234">DNA repair</keyword>
<evidence type="ECO:0000256" key="3">
    <source>
        <dbReference type="ARBA" id="ARBA00005739"/>
    </source>
</evidence>
<dbReference type="Gene3D" id="1.25.10.10">
    <property type="entry name" value="Leucine-rich Repeat Variant"/>
    <property type="match status" value="1"/>
</dbReference>
<feature type="domain" description="Proteasome activator complex subunit 4 C-terminal" evidence="9">
    <location>
        <begin position="1704"/>
        <end position="1790"/>
    </location>
</feature>
<dbReference type="PANTHER" id="PTHR32170">
    <property type="entry name" value="PROTEASOME ACTIVATOR COMPLEX SUBUNIT 4"/>
    <property type="match status" value="1"/>
</dbReference>
<keyword evidence="4" id="KW-0963">Cytoplasm</keyword>
<dbReference type="Pfam" id="PF11919">
    <property type="entry name" value="PSME4_C"/>
    <property type="match status" value="1"/>
</dbReference>
<dbReference type="GO" id="GO:0016607">
    <property type="term" value="C:nuclear speck"/>
    <property type="evidence" value="ECO:0007669"/>
    <property type="project" value="UniProtKB-SubCell"/>
</dbReference>
<comment type="caution">
    <text evidence="12">The sequence shown here is derived from an EMBL/GenBank/DDBJ whole genome shotgun (WGS) entry which is preliminary data.</text>
</comment>
<evidence type="ECO:0000256" key="6">
    <source>
        <dbReference type="ARBA" id="ARBA00022763"/>
    </source>
</evidence>
<evidence type="ECO:0000313" key="12">
    <source>
        <dbReference type="EMBL" id="CAF1159383.1"/>
    </source>
</evidence>
<dbReference type="OrthoDB" id="17907at2759"/>
<keyword evidence="8" id="KW-0539">Nucleus</keyword>
<dbReference type="Proteomes" id="UP000663852">
    <property type="component" value="Unassembled WGS sequence"/>
</dbReference>
<comment type="subcellular location">
    <subcellularLocation>
        <location evidence="2">Cytoplasm</location>
    </subcellularLocation>
    <subcellularLocation>
        <location evidence="1">Nucleus speckle</location>
    </subcellularLocation>
</comment>
<evidence type="ECO:0000256" key="2">
    <source>
        <dbReference type="ARBA" id="ARBA00004496"/>
    </source>
</evidence>
<gene>
    <name evidence="12" type="ORF">EDS130_LOCUS23056</name>
</gene>
<keyword evidence="5" id="KW-0677">Repeat</keyword>
<dbReference type="InterPro" id="IPR016024">
    <property type="entry name" value="ARM-type_fold"/>
</dbReference>
<evidence type="ECO:0000256" key="4">
    <source>
        <dbReference type="ARBA" id="ARBA00022490"/>
    </source>
</evidence>
<reference evidence="12" key="1">
    <citation type="submission" date="2021-02" db="EMBL/GenBank/DDBJ databases">
        <authorList>
            <person name="Nowell W R."/>
        </authorList>
    </citation>
    <scope>NUCLEOTIDE SEQUENCE</scope>
</reference>
<dbReference type="PANTHER" id="PTHR32170:SF3">
    <property type="entry name" value="PROTEASOME ACTIVATOR COMPLEX SUBUNIT 4"/>
    <property type="match status" value="1"/>
</dbReference>
<dbReference type="GO" id="GO:0006281">
    <property type="term" value="P:DNA repair"/>
    <property type="evidence" value="ECO:0007669"/>
    <property type="project" value="UniProtKB-KW"/>
</dbReference>
<dbReference type="Pfam" id="PF23096">
    <property type="entry name" value="HEAT_PSME4"/>
    <property type="match status" value="1"/>
</dbReference>
<keyword evidence="6" id="KW-0227">DNA damage</keyword>
<protein>
    <submittedName>
        <fullName evidence="12">Uncharacterized protein</fullName>
    </submittedName>
</protein>
<evidence type="ECO:0000313" key="13">
    <source>
        <dbReference type="Proteomes" id="UP000663852"/>
    </source>
</evidence>
<name>A0A814TGP3_ADIRI</name>
<sequence length="1790" mass="209214">MIYETESANDQNIQQANIYNKYTPIYDSIQKQAPKMFDEIKSQLSRLIQFGEIESGFSFWSNKLADFITLYGFYFTKNDHIKLVNYYLSILTIDNLNYTHVRTCFNQLRLLLRELELITRDELTIDWRILYHWGELIRFHHDENYALVTMPNDMQQVFFDCMHVCRCYFSSTATQEILDKLRPWFCPFDSAFEDALYFFQIFLPIHLPSDLHEQGFKLWLLEFLGIWESIQRFYPNWEQYFINLFSVVAWHNIGYIDWEPWISQIFTRFLRNLSLPVGNLSTTSLNTPYLSSTIATLIVAMIGNGSSCLEHINDFFRSIKSFYHLSNTEYFQGNIVEFLAELTNQFLERVCQEKNIGQTWYFQVRASFQLTDKDIDEFVNSLKECVYISIFNKTDLDNAARAFRNLAMLRPDQVIPNLIEQLFLSIDNMIEPHRFTSILYCLTNVTLEIATQKPTDVLPLLIAVLPGIDSNDFDKTSVTLQFLKSMLSLITCVDCSAAVQTRNDLTEIEKEVCLSTSKFEDFLTEFLNRCFQIIDHLSTIESDADTITNFDENNIVSELTSVINAIVQQCSDKLFEVLQNKITNFLAVSSMTSKVNNLMTILVRPLLQANSHETLKYLLPQTCERIEKIVDDLKTTIFTDYQGDAELTWYLILFSELLRARGDSLIVYKSMIFSIFQRSVRVIHRESYGAVADAAQYLLRSLSYVYPTEYRLTMQSINEPFNDFLPIRSWGQHINIDDVHPQFHIPNQEEITFTCEFVETFLYPELALLTEKCSEISKDERLRSLRLISSITTGFLRMVPKINDEEVADRTSTSSMISLESKYKLPLIIYAGEPKFQENLRRRLAIDIGNLLDELVDKHPDDTASISLALQVYSLPSCYYGFLANECERISDELSSLIYSYESEIKNKRSYPRFILIQCIDEQLDLFSLFYSEPFTEMDKQVVNKLVELSMNRYSDIRANAQQSLFVLLNRYHLSYKLIVNRLLELLNASEEVNHDEFKGCLYILLGTDSIFLPEKRSWPLLEKLWPAIAYTKHATKTSTQDLIMQIRQKIFERFDAPAIIEETNPRALRAAIDLWRELESEEMKIGNENRAKSNEENVQSYTNLMKVLSFTSNDIHLTWHQQKTMINFIAMLLQKRVPLPTSCIQTGMDLFIHDNIELRFMAASFLSTVCRLQKPPRIYVEKTREEIIGQVINDEIHPGDRKDNLCVTIDDYQPAKTQAEWEESCFLDKSFYGYYQWPKVIKYSLNKRERYTKENMPEQVTIVYDRFMDKTFVEQAIQFMVSDLEEGNGFDIFRYRMFKGLFRNFGSAFIDNFMEILESLVHEKVTEKQEASAQIAAEIVAGMIRGSKYWTKEMHDRLWFKLTPFLTTVCTNLSSEVVNSWYNCFHQALGDMDPRRMYRAIEFLLFLIKSSSTTNTIGETSRWTLIKSLRTFEWRIPKVWHTVNVYAKDLLEHPLNVVRERVISILATSLSHDVTLANGQSTRSPKIDVFLNETRKRLYEVIRTYERASIDRSDEVEEIDAQNQKALAFIESVIELYIKILDRCLQPIQRGMIELFPQLCDLENIVAHDENLQARLSLSRTSITTLHIQIPFLETFIDQIEYTCKSNKWHTRRSALEFAQYLIFNNLFNARSFAARIRKLVFQHLSDEQLEVRSVASITLAGFYQCSLIPITKKDREYFHRMSKTNYLTKVDGEKITSTENIIKRHGGVLGLCAMVLSSPYDIPEHVPDALMDLCEHLHDPILIRESVKYALSEFRRTHHNSWHEHRAKFTEDQLIVLTDVLISPSYYA</sequence>
<evidence type="ECO:0000256" key="8">
    <source>
        <dbReference type="ARBA" id="ARBA00023242"/>
    </source>
</evidence>
<organism evidence="12 13">
    <name type="scientific">Adineta ricciae</name>
    <name type="common">Rotifer</name>
    <dbReference type="NCBI Taxonomy" id="249248"/>
    <lineage>
        <taxon>Eukaryota</taxon>
        <taxon>Metazoa</taxon>
        <taxon>Spiralia</taxon>
        <taxon>Gnathifera</taxon>
        <taxon>Rotifera</taxon>
        <taxon>Eurotatoria</taxon>
        <taxon>Bdelloidea</taxon>
        <taxon>Adinetida</taxon>
        <taxon>Adinetidae</taxon>
        <taxon>Adineta</taxon>
    </lineage>
</organism>